<dbReference type="Proteomes" id="UP001258315">
    <property type="component" value="Unassembled WGS sequence"/>
</dbReference>
<sequence length="65" mass="7496">MAKRLLDTDDEELLQQLKNVFENYQLQTNDLPDYVKAGIARAQEQAAAGLLTPHDAVMEKYKRYL</sequence>
<reference evidence="2" key="1">
    <citation type="submission" date="2023-07" db="EMBL/GenBank/DDBJ databases">
        <title>Functional and genomic diversity of the sorghum phyllosphere microbiome.</title>
        <authorList>
            <person name="Shade A."/>
        </authorList>
    </citation>
    <scope>NUCLEOTIDE SEQUENCE [LARGE SCALE GENOMIC DNA]</scope>
    <source>
        <strain evidence="2">SORGH_AS_0422</strain>
    </source>
</reference>
<dbReference type="RefSeq" id="WP_311949424.1">
    <property type="nucleotide sequence ID" value="NZ_JAVLVU010000001.1"/>
</dbReference>
<gene>
    <name evidence="1" type="ORF">QE417_001812</name>
</gene>
<name>A0ABU3GVT6_9SPHI</name>
<proteinExistence type="predicted"/>
<evidence type="ECO:0000313" key="2">
    <source>
        <dbReference type="Proteomes" id="UP001258315"/>
    </source>
</evidence>
<dbReference type="EMBL" id="JAVLVU010000001">
    <property type="protein sequence ID" value="MDT3402740.1"/>
    <property type="molecule type" value="Genomic_DNA"/>
</dbReference>
<comment type="caution">
    <text evidence="1">The sequence shown here is derived from an EMBL/GenBank/DDBJ whole genome shotgun (WGS) entry which is preliminary data.</text>
</comment>
<keyword evidence="2" id="KW-1185">Reference proteome</keyword>
<accession>A0ABU3GVT6</accession>
<organism evidence="1 2">
    <name type="scientific">Mucilaginibacter terrae</name>
    <dbReference type="NCBI Taxonomy" id="1955052"/>
    <lineage>
        <taxon>Bacteria</taxon>
        <taxon>Pseudomonadati</taxon>
        <taxon>Bacteroidota</taxon>
        <taxon>Sphingobacteriia</taxon>
        <taxon>Sphingobacteriales</taxon>
        <taxon>Sphingobacteriaceae</taxon>
        <taxon>Mucilaginibacter</taxon>
    </lineage>
</organism>
<evidence type="ECO:0000313" key="1">
    <source>
        <dbReference type="EMBL" id="MDT3402740.1"/>
    </source>
</evidence>
<protein>
    <submittedName>
        <fullName evidence="1">t-SNARE complex subunit (Syntaxin)</fullName>
    </submittedName>
</protein>